<dbReference type="Proteomes" id="UP001194746">
    <property type="component" value="Unassembled WGS sequence"/>
</dbReference>
<evidence type="ECO:0000256" key="4">
    <source>
        <dbReference type="ARBA" id="ARBA00005985"/>
    </source>
</evidence>
<name>A0AAD4CX96_ASPNN</name>
<comment type="cofactor">
    <cofactor evidence="1">
        <name>Mg(2+)</name>
        <dbReference type="ChEBI" id="CHEBI:18420"/>
    </cofactor>
</comment>
<dbReference type="PANTHER" id="PTHR11048">
    <property type="entry name" value="PRENYLTRANSFERASES"/>
    <property type="match status" value="1"/>
</dbReference>
<evidence type="ECO:0000256" key="8">
    <source>
        <dbReference type="ARBA" id="ARBA00023136"/>
    </source>
</evidence>
<feature type="transmembrane region" description="Helical" evidence="9">
    <location>
        <begin position="78"/>
        <end position="100"/>
    </location>
</feature>
<sequence length="400" mass="44639">MRFLLKVQIVTQTCTTQIAIDNHLGSDQPSSVTTALRSPYVELSRLYQLLFVLIIYLPILAGLFHSALVAHPPISPQILLQSIVNWLPLSILWEAFAFIVNDIVDQNLDRTVERTRDRPIILPASSLLYYSLTAVGCVVYAYTKRFTYYAQAFLGVVHSLVSLFASYSIGFNAFDAPSPVRVSSLSLVGAVFFLVTTYEFIYAYQDREEDVKFGVKSMAVKYAHSGRKVLVAFSLTYAGLLIVSGFIATISLRVLYNIFLHPLSRYPGPISWTFTAIPSHIAHLKGTIHLRTAKLLKKYGPVVRVAPNELSYITAPAWTDIYARRHPEQLKKHPDIISGPSGGVYGPANNPVDHDHARRKRLLAPGFSEKAVGARRKFLQPTLTVSLPKFRMSKTTTPSI</sequence>
<dbReference type="GO" id="GO:0006744">
    <property type="term" value="P:ubiquinone biosynthetic process"/>
    <property type="evidence" value="ECO:0007669"/>
    <property type="project" value="TreeGrafter"/>
</dbReference>
<evidence type="ECO:0000256" key="6">
    <source>
        <dbReference type="ARBA" id="ARBA00022692"/>
    </source>
</evidence>
<evidence type="ECO:0000313" key="11">
    <source>
        <dbReference type="Proteomes" id="UP001194746"/>
    </source>
</evidence>
<proteinExistence type="inferred from homology"/>
<dbReference type="InterPro" id="IPR036396">
    <property type="entry name" value="Cyt_P450_sf"/>
</dbReference>
<dbReference type="GO" id="GO:0005506">
    <property type="term" value="F:iron ion binding"/>
    <property type="evidence" value="ECO:0007669"/>
    <property type="project" value="InterPro"/>
</dbReference>
<evidence type="ECO:0000256" key="1">
    <source>
        <dbReference type="ARBA" id="ARBA00001946"/>
    </source>
</evidence>
<keyword evidence="7 9" id="KW-1133">Transmembrane helix</keyword>
<reference evidence="10" key="2">
    <citation type="submission" date="2020-02" db="EMBL/GenBank/DDBJ databases">
        <authorList>
            <person name="Gilchrist C.L.M."/>
            <person name="Chooi Y.-H."/>
        </authorList>
    </citation>
    <scope>NUCLEOTIDE SEQUENCE</scope>
    <source>
        <strain evidence="10">MST-FP2251</strain>
    </source>
</reference>
<dbReference type="EMBL" id="VCAU01000004">
    <property type="protein sequence ID" value="KAF9894410.1"/>
    <property type="molecule type" value="Genomic_DNA"/>
</dbReference>
<feature type="transmembrane region" description="Helical" evidence="9">
    <location>
        <begin position="148"/>
        <end position="170"/>
    </location>
</feature>
<evidence type="ECO:0000256" key="7">
    <source>
        <dbReference type="ARBA" id="ARBA00022989"/>
    </source>
</evidence>
<feature type="transmembrane region" description="Helical" evidence="9">
    <location>
        <begin position="230"/>
        <end position="256"/>
    </location>
</feature>
<accession>A0AAD4CX96</accession>
<organism evidence="10 11">
    <name type="scientific">Aspergillus nanangensis</name>
    <dbReference type="NCBI Taxonomy" id="2582783"/>
    <lineage>
        <taxon>Eukaryota</taxon>
        <taxon>Fungi</taxon>
        <taxon>Dikarya</taxon>
        <taxon>Ascomycota</taxon>
        <taxon>Pezizomycotina</taxon>
        <taxon>Eurotiomycetes</taxon>
        <taxon>Eurotiomycetidae</taxon>
        <taxon>Eurotiales</taxon>
        <taxon>Aspergillaceae</taxon>
        <taxon>Aspergillus</taxon>
        <taxon>Aspergillus subgen. Circumdati</taxon>
    </lineage>
</organism>
<dbReference type="SUPFAM" id="SSF48264">
    <property type="entry name" value="Cytochrome P450"/>
    <property type="match status" value="1"/>
</dbReference>
<evidence type="ECO:0000256" key="2">
    <source>
        <dbReference type="ARBA" id="ARBA00004141"/>
    </source>
</evidence>
<keyword evidence="5" id="KW-0808">Transferase</keyword>
<dbReference type="GO" id="GO:0016765">
    <property type="term" value="F:transferase activity, transferring alkyl or aryl (other than methyl) groups"/>
    <property type="evidence" value="ECO:0007669"/>
    <property type="project" value="InterPro"/>
</dbReference>
<evidence type="ECO:0000256" key="9">
    <source>
        <dbReference type="SAM" id="Phobius"/>
    </source>
</evidence>
<comment type="caution">
    <text evidence="10">The sequence shown here is derived from an EMBL/GenBank/DDBJ whole genome shotgun (WGS) entry which is preliminary data.</text>
</comment>
<keyword evidence="11" id="KW-1185">Reference proteome</keyword>
<dbReference type="AlphaFoldDB" id="A0AAD4CX96"/>
<feature type="transmembrane region" description="Helical" evidence="9">
    <location>
        <begin position="46"/>
        <end position="66"/>
    </location>
</feature>
<dbReference type="GO" id="GO:0004497">
    <property type="term" value="F:monooxygenase activity"/>
    <property type="evidence" value="ECO:0007669"/>
    <property type="project" value="InterPro"/>
</dbReference>
<dbReference type="InterPro" id="IPR044878">
    <property type="entry name" value="UbiA_sf"/>
</dbReference>
<evidence type="ECO:0000256" key="5">
    <source>
        <dbReference type="ARBA" id="ARBA00022679"/>
    </source>
</evidence>
<dbReference type="GO" id="GO:0016705">
    <property type="term" value="F:oxidoreductase activity, acting on paired donors, with incorporation or reduction of molecular oxygen"/>
    <property type="evidence" value="ECO:0007669"/>
    <property type="project" value="InterPro"/>
</dbReference>
<evidence type="ECO:0000313" key="10">
    <source>
        <dbReference type="EMBL" id="KAF9894410.1"/>
    </source>
</evidence>
<dbReference type="InterPro" id="IPR039653">
    <property type="entry name" value="Prenyltransferase"/>
</dbReference>
<comment type="subcellular location">
    <subcellularLocation>
        <location evidence="2">Membrane</location>
        <topology evidence="2">Multi-pass membrane protein</topology>
    </subcellularLocation>
</comment>
<feature type="transmembrane region" description="Helical" evidence="9">
    <location>
        <begin position="120"/>
        <end position="142"/>
    </location>
</feature>
<dbReference type="GO" id="GO:0020037">
    <property type="term" value="F:heme binding"/>
    <property type="evidence" value="ECO:0007669"/>
    <property type="project" value="InterPro"/>
</dbReference>
<protein>
    <submittedName>
        <fullName evidence="10">Para-hydroxybenzoate--polyprenyltransferase, mitochondrial (PHB:polyprenyltransferase)</fullName>
    </submittedName>
</protein>
<keyword evidence="6 9" id="KW-0812">Transmembrane</keyword>
<comment type="pathway">
    <text evidence="3">Secondary metabolite biosynthesis.</text>
</comment>
<dbReference type="GO" id="GO:0005886">
    <property type="term" value="C:plasma membrane"/>
    <property type="evidence" value="ECO:0007669"/>
    <property type="project" value="TreeGrafter"/>
</dbReference>
<reference evidence="10" key="1">
    <citation type="journal article" date="2019" name="Beilstein J. Org. Chem.">
        <title>Nanangenines: drimane sesquiterpenoids as the dominant metabolite cohort of a novel Australian fungus, Aspergillus nanangensis.</title>
        <authorList>
            <person name="Lacey H.J."/>
            <person name="Gilchrist C.L.M."/>
            <person name="Crombie A."/>
            <person name="Kalaitzis J.A."/>
            <person name="Vuong D."/>
            <person name="Rutledge P.J."/>
            <person name="Turner P."/>
            <person name="Pitt J.I."/>
            <person name="Lacey E."/>
            <person name="Chooi Y.H."/>
            <person name="Piggott A.M."/>
        </authorList>
    </citation>
    <scope>NUCLEOTIDE SEQUENCE</scope>
    <source>
        <strain evidence="10">MST-FP2251</strain>
    </source>
</reference>
<gene>
    <name evidence="10" type="primary">COQ2_3</name>
    <name evidence="10" type="ORF">FE257_007913</name>
</gene>
<dbReference type="Pfam" id="PF01040">
    <property type="entry name" value="UbiA"/>
    <property type="match status" value="1"/>
</dbReference>
<comment type="similarity">
    <text evidence="4">Belongs to the UbiA prenyltransferase family.</text>
</comment>
<dbReference type="InterPro" id="IPR000537">
    <property type="entry name" value="UbiA_prenyltransferase"/>
</dbReference>
<dbReference type="Gene3D" id="1.10.630.10">
    <property type="entry name" value="Cytochrome P450"/>
    <property type="match status" value="1"/>
</dbReference>
<feature type="transmembrane region" description="Helical" evidence="9">
    <location>
        <begin position="182"/>
        <end position="204"/>
    </location>
</feature>
<keyword evidence="8 9" id="KW-0472">Membrane</keyword>
<dbReference type="Gene3D" id="1.20.120.1780">
    <property type="entry name" value="UbiA prenyltransferase"/>
    <property type="match status" value="1"/>
</dbReference>
<dbReference type="Gene3D" id="1.10.357.140">
    <property type="entry name" value="UbiA prenyltransferase"/>
    <property type="match status" value="1"/>
</dbReference>
<evidence type="ECO:0000256" key="3">
    <source>
        <dbReference type="ARBA" id="ARBA00005179"/>
    </source>
</evidence>
<dbReference type="PANTHER" id="PTHR11048:SF28">
    <property type="entry name" value="4-HYDROXYBENZOATE POLYPRENYLTRANSFERASE, MITOCHONDRIAL"/>
    <property type="match status" value="1"/>
</dbReference>